<dbReference type="PATRIC" id="fig|997883.3.peg.2191"/>
<evidence type="ECO:0000313" key="1">
    <source>
        <dbReference type="EMBL" id="EIY96206.1"/>
    </source>
</evidence>
<evidence type="ECO:0000313" key="2">
    <source>
        <dbReference type="Proteomes" id="UP000003879"/>
    </source>
</evidence>
<proteinExistence type="predicted"/>
<gene>
    <name evidence="1" type="ORF">HMPREF1056_02094</name>
</gene>
<dbReference type="AlphaFoldDB" id="A0A0E2B0Z0"/>
<reference evidence="1 2" key="1">
    <citation type="submission" date="2012-02" db="EMBL/GenBank/DDBJ databases">
        <title>The Genome Sequence of Bacteroides fragilis CL07T12C05.</title>
        <authorList>
            <consortium name="The Broad Institute Genome Sequencing Platform"/>
            <person name="Earl A."/>
            <person name="Ward D."/>
            <person name="Feldgarden M."/>
            <person name="Gevers D."/>
            <person name="Zitomersky N.L."/>
            <person name="Coyne M.J."/>
            <person name="Comstock L.E."/>
            <person name="Young S.K."/>
            <person name="Zeng Q."/>
            <person name="Gargeya S."/>
            <person name="Fitzgerald M."/>
            <person name="Haas B."/>
            <person name="Abouelleil A."/>
            <person name="Alvarado L."/>
            <person name="Arachchi H.M."/>
            <person name="Berlin A."/>
            <person name="Chapman S.B."/>
            <person name="Gearin G."/>
            <person name="Goldberg J."/>
            <person name="Griggs A."/>
            <person name="Gujja S."/>
            <person name="Hansen M."/>
            <person name="Heiman D."/>
            <person name="Howarth C."/>
            <person name="Larimer J."/>
            <person name="Lui A."/>
            <person name="MacDonald P.J.P."/>
            <person name="McCowen C."/>
            <person name="Montmayeur A."/>
            <person name="Murphy C."/>
            <person name="Neiman D."/>
            <person name="Pearson M."/>
            <person name="Priest M."/>
            <person name="Roberts A."/>
            <person name="Saif S."/>
            <person name="Shea T."/>
            <person name="Sisk P."/>
            <person name="Stolte C."/>
            <person name="Sykes S."/>
            <person name="Wortman J."/>
            <person name="Nusbaum C."/>
            <person name="Birren B."/>
        </authorList>
    </citation>
    <scope>NUCLEOTIDE SEQUENCE [LARGE SCALE GENOMIC DNA]</scope>
    <source>
        <strain evidence="1 2">CL07T12C05</strain>
    </source>
</reference>
<organism evidence="1 2">
    <name type="scientific">Bacteroides fragilis CL07T12C05</name>
    <dbReference type="NCBI Taxonomy" id="997883"/>
    <lineage>
        <taxon>Bacteria</taxon>
        <taxon>Pseudomonadati</taxon>
        <taxon>Bacteroidota</taxon>
        <taxon>Bacteroidia</taxon>
        <taxon>Bacteroidales</taxon>
        <taxon>Bacteroidaceae</taxon>
        <taxon>Bacteroides</taxon>
    </lineage>
</organism>
<dbReference type="RefSeq" id="WP_004327399.1">
    <property type="nucleotide sequence ID" value="NZ_JH724215.1"/>
</dbReference>
<dbReference type="GeneID" id="93046468"/>
<dbReference type="EMBL" id="AGXN01000012">
    <property type="protein sequence ID" value="EIY96206.1"/>
    <property type="molecule type" value="Genomic_DNA"/>
</dbReference>
<dbReference type="Proteomes" id="UP000003879">
    <property type="component" value="Unassembled WGS sequence"/>
</dbReference>
<name>A0A0E2B0Z0_BACFG</name>
<comment type="caution">
    <text evidence="1">The sequence shown here is derived from an EMBL/GenBank/DDBJ whole genome shotgun (WGS) entry which is preliminary data.</text>
</comment>
<sequence length="93" mass="10709">MNTDLLIIYIRNSRDIYALTEWLQNALLKKVNRGLTPSVEYLANCSTMKKIVRMAAKMLSDQDHKTATKQEKEQAAREHAAYIIGCVEYLSKF</sequence>
<protein>
    <submittedName>
        <fullName evidence="1">Uncharacterized protein</fullName>
    </submittedName>
</protein>
<dbReference type="HOGENOM" id="CLU_2393679_0_0_10"/>
<accession>A0A0E2B0Z0</accession>